<dbReference type="Gene3D" id="3.30.740.10">
    <property type="entry name" value="Protein Inhibitor Of Neuronal Nitric Oxide Synthase"/>
    <property type="match status" value="1"/>
</dbReference>
<keyword evidence="2" id="KW-1185">Reference proteome</keyword>
<dbReference type="Proteomes" id="UP000034350">
    <property type="component" value="Unassembled WGS sequence"/>
</dbReference>
<dbReference type="RefSeq" id="XP_024332025.1">
    <property type="nucleotide sequence ID" value="XM_024475822.1"/>
</dbReference>
<evidence type="ECO:0000313" key="2">
    <source>
        <dbReference type="Proteomes" id="UP000034350"/>
    </source>
</evidence>
<accession>A0A0F9WTY9</accession>
<proteinExistence type="predicted"/>
<dbReference type="CDD" id="cd21450">
    <property type="entry name" value="DLC-like_DYNLL1-like"/>
    <property type="match status" value="1"/>
</dbReference>
<reference evidence="1 2" key="1">
    <citation type="journal article" date="2015" name="Environ. Microbiol.">
        <title>Genome analyses suggest the presence of polyploidy and recent human-driven expansions in eight global populations of the honeybee pathogen Nosema ceranae.</title>
        <authorList>
            <person name="Pelin A."/>
            <person name="Selman M."/>
            <person name="Aris-Brosou S."/>
            <person name="Farinelli L."/>
            <person name="Corradi N."/>
        </authorList>
    </citation>
    <scope>NUCLEOTIDE SEQUENCE [LARGE SCALE GENOMIC DNA]</scope>
    <source>
        <strain evidence="1 2">PA08 1199</strain>
    </source>
</reference>
<dbReference type="GO" id="GO:0030286">
    <property type="term" value="C:dynein complex"/>
    <property type="evidence" value="ECO:0007669"/>
    <property type="project" value="InterPro"/>
</dbReference>
<dbReference type="OrthoDB" id="6506078at2759"/>
<dbReference type="EMBL" id="JPQZ01000005">
    <property type="protein sequence ID" value="KKO76283.1"/>
    <property type="molecule type" value="Genomic_DNA"/>
</dbReference>
<organism evidence="1 2">
    <name type="scientific">Vairimorpha ceranae</name>
    <dbReference type="NCBI Taxonomy" id="40302"/>
    <lineage>
        <taxon>Eukaryota</taxon>
        <taxon>Fungi</taxon>
        <taxon>Fungi incertae sedis</taxon>
        <taxon>Microsporidia</taxon>
        <taxon>Nosematidae</taxon>
        <taxon>Vairimorpha</taxon>
    </lineage>
</organism>
<gene>
    <name evidence="1" type="ORF">AAJ76_5000122115</name>
</gene>
<dbReference type="InterPro" id="IPR001372">
    <property type="entry name" value="Dynein_light_chain_typ-1/2"/>
</dbReference>
<protein>
    <submittedName>
        <fullName evidence="1">Dynein light chain 1</fullName>
    </submittedName>
</protein>
<dbReference type="SUPFAM" id="SSF54648">
    <property type="entry name" value="DLC"/>
    <property type="match status" value="1"/>
</dbReference>
<name>A0A0F9WTY9_9MICR</name>
<evidence type="ECO:0000313" key="1">
    <source>
        <dbReference type="EMBL" id="KKO76283.1"/>
    </source>
</evidence>
<dbReference type="GO" id="GO:0007017">
    <property type="term" value="P:microtubule-based process"/>
    <property type="evidence" value="ECO:0007669"/>
    <property type="project" value="InterPro"/>
</dbReference>
<dbReference type="AlphaFoldDB" id="A0A0F9WTY9"/>
<dbReference type="VEuPathDB" id="MicrosporidiaDB:AAJ76_5000122115"/>
<sequence>MSSQLKEMLDKDFGSGWCVIVGGHFSGAFTYIGNYYIEITVKDMVIVLFKTFKPEK</sequence>
<dbReference type="GeneID" id="36320769"/>
<dbReference type="Pfam" id="PF01221">
    <property type="entry name" value="Dynein_light"/>
    <property type="match status" value="1"/>
</dbReference>
<comment type="caution">
    <text evidence="1">The sequence shown here is derived from an EMBL/GenBank/DDBJ whole genome shotgun (WGS) entry which is preliminary data.</text>
</comment>
<dbReference type="InterPro" id="IPR037177">
    <property type="entry name" value="DLC_sf"/>
</dbReference>